<dbReference type="PANTHER" id="PTHR12526">
    <property type="entry name" value="GLYCOSYLTRANSFERASE"/>
    <property type="match status" value="1"/>
</dbReference>
<protein>
    <submittedName>
        <fullName evidence="4">Glycosyltransferase</fullName>
    </submittedName>
</protein>
<gene>
    <name evidence="5" type="ORF">ADN01_05050</name>
    <name evidence="4" type="ORF">LSAC_03534</name>
</gene>
<feature type="domain" description="Glycosyltransferase subfamily 4-like N-terminal" evidence="3">
    <location>
        <begin position="64"/>
        <end position="150"/>
    </location>
</feature>
<dbReference type="Gene3D" id="3.40.50.2000">
    <property type="entry name" value="Glycogen Phosphorylase B"/>
    <property type="match status" value="2"/>
</dbReference>
<dbReference type="GO" id="GO:0016757">
    <property type="term" value="F:glycosyltransferase activity"/>
    <property type="evidence" value="ECO:0007669"/>
    <property type="project" value="UniProtKB-KW"/>
</dbReference>
<keyword evidence="6" id="KW-1185">Reference proteome</keyword>
<evidence type="ECO:0000256" key="2">
    <source>
        <dbReference type="ARBA" id="ARBA00022679"/>
    </source>
</evidence>
<accession>A0A0M9U3C8</accession>
<dbReference type="EMBL" id="DF967975">
    <property type="protein sequence ID" value="GAP19624.1"/>
    <property type="molecule type" value="Genomic_DNA"/>
</dbReference>
<organism evidence="4">
    <name type="scientific">Levilinea saccharolytica</name>
    <dbReference type="NCBI Taxonomy" id="229921"/>
    <lineage>
        <taxon>Bacteria</taxon>
        <taxon>Bacillati</taxon>
        <taxon>Chloroflexota</taxon>
        <taxon>Anaerolineae</taxon>
        <taxon>Anaerolineales</taxon>
        <taxon>Anaerolineaceae</taxon>
        <taxon>Levilinea</taxon>
    </lineage>
</organism>
<dbReference type="RefSeq" id="WP_062419887.1">
    <property type="nucleotide sequence ID" value="NZ_BBXZ01000185.1"/>
</dbReference>
<evidence type="ECO:0000313" key="6">
    <source>
        <dbReference type="Proteomes" id="UP000050501"/>
    </source>
</evidence>
<dbReference type="EMBL" id="LGCM01000019">
    <property type="protein sequence ID" value="KPL87509.1"/>
    <property type="molecule type" value="Genomic_DNA"/>
</dbReference>
<dbReference type="InterPro" id="IPR028098">
    <property type="entry name" value="Glyco_trans_4-like_N"/>
</dbReference>
<dbReference type="STRING" id="229921.ADN01_05050"/>
<dbReference type="Proteomes" id="UP000050501">
    <property type="component" value="Unassembled WGS sequence"/>
</dbReference>
<dbReference type="PANTHER" id="PTHR12526:SF510">
    <property type="entry name" value="D-INOSITOL 3-PHOSPHATE GLYCOSYLTRANSFERASE"/>
    <property type="match status" value="1"/>
</dbReference>
<dbReference type="CDD" id="cd03801">
    <property type="entry name" value="GT4_PimA-like"/>
    <property type="match status" value="1"/>
</dbReference>
<dbReference type="OrthoDB" id="9802525at2"/>
<evidence type="ECO:0000313" key="5">
    <source>
        <dbReference type="EMBL" id="KPL87509.1"/>
    </source>
</evidence>
<proteinExistence type="predicted"/>
<evidence type="ECO:0000313" key="4">
    <source>
        <dbReference type="EMBL" id="GAP19624.1"/>
    </source>
</evidence>
<reference evidence="5 6" key="2">
    <citation type="submission" date="2015-07" db="EMBL/GenBank/DDBJ databases">
        <title>Genome sequence of Levilinea saccharolytica DSM 16555.</title>
        <authorList>
            <person name="Hemp J."/>
            <person name="Ward L.M."/>
            <person name="Pace L.A."/>
            <person name="Fischer W.W."/>
        </authorList>
    </citation>
    <scope>NUCLEOTIDE SEQUENCE [LARGE SCALE GENOMIC DNA]</scope>
    <source>
        <strain evidence="5 6">KIBI-1</strain>
    </source>
</reference>
<reference evidence="4" key="1">
    <citation type="journal article" date="2015" name="Genome Announc.">
        <title>Draft Genome Sequences of Anaerolinea thermolimosa IMO-1, Bellilinea caldifistulae GOMI-1, Leptolinea tardivitalis YMTK-2, Levilinea saccharolytica KIBI-1, Longilinea arvoryzae KOME-1, Previously Described as Members of the Class Anaerolineae (Chloroflexi).</title>
        <authorList>
            <person name="Matsuura N."/>
            <person name="Tourlousse M.D."/>
            <person name="Ohashi A."/>
            <person name="Hugenholtz P."/>
            <person name="Sekiguchi Y."/>
        </authorList>
    </citation>
    <scope>NUCLEOTIDE SEQUENCE</scope>
    <source>
        <strain evidence="4">KIBI-1</strain>
    </source>
</reference>
<sequence length="348" mass="38774">MKNVPSRSPYICVLPRLSESGGGPASFFARFQAGLQRRGIPVTHEPRDPAVTAILIIGGTTQLWDVWRARQRGVRVVQRLNGMNWMHRKRRTPWGAYLRAERSNWLLSWIRRNLADHIIYQSEFARGWWQTVYGKVRARGSVVYNGVDLREFSPIGGNTRPSSHYRLLLVEGRIGAGNVEGLSNAVALAQEMDRLTPRGVRLQVVGEVDALTREQFERQSGGILDWAGQAARGQIPAMDRSAHLLFSADLNAACPNAVVEALACGLPVAAFATGALPELIEGDCGRVTPYGSNYWNLEKPDVPTLARAAMEILADQPRFRAEARRRAEGLFDVEHMLDAYLRVLAPER</sequence>
<evidence type="ECO:0000256" key="1">
    <source>
        <dbReference type="ARBA" id="ARBA00022676"/>
    </source>
</evidence>
<dbReference type="Pfam" id="PF13439">
    <property type="entry name" value="Glyco_transf_4"/>
    <property type="match status" value="1"/>
</dbReference>
<evidence type="ECO:0000259" key="3">
    <source>
        <dbReference type="Pfam" id="PF13439"/>
    </source>
</evidence>
<keyword evidence="2 4" id="KW-0808">Transferase</keyword>
<dbReference type="AlphaFoldDB" id="A0A0M9U3C8"/>
<dbReference type="Pfam" id="PF13692">
    <property type="entry name" value="Glyco_trans_1_4"/>
    <property type="match status" value="1"/>
</dbReference>
<keyword evidence="1" id="KW-0328">Glycosyltransferase</keyword>
<dbReference type="SUPFAM" id="SSF53756">
    <property type="entry name" value="UDP-Glycosyltransferase/glycogen phosphorylase"/>
    <property type="match status" value="1"/>
</dbReference>
<name>A0A0M9U3C8_9CHLR</name>